<reference evidence="1" key="1">
    <citation type="submission" date="2024-07" db="EMBL/GenBank/DDBJ databases">
        <title>Genome sequencing of plant associated microbes to promote plant fitness in Sorghum bicolor and Oryza sativa.</title>
        <authorList>
            <person name="Coleman-Derr D."/>
        </authorList>
    </citation>
    <scope>NUCLEOTIDE SEQUENCE</scope>
    <source>
        <strain evidence="1">SAI-173</strain>
    </source>
</reference>
<organism evidence="1 2">
    <name type="scientific">Streptomyces albogriseolus</name>
    <dbReference type="NCBI Taxonomy" id="1887"/>
    <lineage>
        <taxon>Bacteria</taxon>
        <taxon>Bacillati</taxon>
        <taxon>Actinomycetota</taxon>
        <taxon>Actinomycetes</taxon>
        <taxon>Kitasatosporales</taxon>
        <taxon>Streptomycetaceae</taxon>
        <taxon>Streptomyces</taxon>
        <taxon>Streptomyces albogriseolus group</taxon>
    </lineage>
</organism>
<dbReference type="EMBL" id="JBGCBD010000002">
    <property type="protein sequence ID" value="MEY9815551.1"/>
    <property type="molecule type" value="Genomic_DNA"/>
</dbReference>
<name>A0ACC6UVX5_STRAO</name>
<sequence length="101" mass="10885">MPNSAKQEDFDTLMASAATALAAHGARVVARIMQRQGVSDGGARKLSPPYSSRTPLTYGKVREVASARDRADADAVIFTVSLTERQRRTLTDMLGRPAVSH</sequence>
<protein>
    <submittedName>
        <fullName evidence="1">50S ribosomal subunit-associated GTPase HflX</fullName>
    </submittedName>
</protein>
<keyword evidence="2" id="KW-1185">Reference proteome</keyword>
<gene>
    <name evidence="1" type="ORF">RKD21_005808</name>
</gene>
<evidence type="ECO:0000313" key="1">
    <source>
        <dbReference type="EMBL" id="MEY9815551.1"/>
    </source>
</evidence>
<accession>A0ACC6UVX5</accession>
<proteinExistence type="predicted"/>
<comment type="caution">
    <text evidence="1">The sequence shown here is derived from an EMBL/GenBank/DDBJ whole genome shotgun (WGS) entry which is preliminary data.</text>
</comment>
<dbReference type="Proteomes" id="UP001565447">
    <property type="component" value="Unassembled WGS sequence"/>
</dbReference>
<evidence type="ECO:0000313" key="2">
    <source>
        <dbReference type="Proteomes" id="UP001565447"/>
    </source>
</evidence>